<evidence type="ECO:0000256" key="2">
    <source>
        <dbReference type="SAM" id="MobiDB-lite"/>
    </source>
</evidence>
<feature type="region of interest" description="Disordered" evidence="2">
    <location>
        <begin position="122"/>
        <end position="171"/>
    </location>
</feature>
<dbReference type="Gene3D" id="3.30.70.1350">
    <property type="entry name" value="Cation efflux protein, cytoplasmic domain"/>
    <property type="match status" value="1"/>
</dbReference>
<evidence type="ECO:0000256" key="1">
    <source>
        <dbReference type="ARBA" id="ARBA00022448"/>
    </source>
</evidence>
<evidence type="ECO:0000313" key="5">
    <source>
        <dbReference type="Proteomes" id="UP001596328"/>
    </source>
</evidence>
<evidence type="ECO:0000259" key="3">
    <source>
        <dbReference type="Pfam" id="PF16916"/>
    </source>
</evidence>
<dbReference type="SUPFAM" id="SSF160240">
    <property type="entry name" value="Cation efflux protein cytoplasmic domain-like"/>
    <property type="match status" value="1"/>
</dbReference>
<dbReference type="AlphaFoldDB" id="A0ABD5S358"/>
<organism evidence="4 5">
    <name type="scientific">Halobium palmae</name>
    <dbReference type="NCBI Taxonomy" id="1776492"/>
    <lineage>
        <taxon>Archaea</taxon>
        <taxon>Methanobacteriati</taxon>
        <taxon>Methanobacteriota</taxon>
        <taxon>Stenosarchaea group</taxon>
        <taxon>Halobacteria</taxon>
        <taxon>Halobacteriales</taxon>
        <taxon>Haloferacaceae</taxon>
        <taxon>Halobium</taxon>
    </lineage>
</organism>
<reference evidence="4 5" key="1">
    <citation type="journal article" date="2019" name="Int. J. Syst. Evol. Microbiol.">
        <title>The Global Catalogue of Microorganisms (GCM) 10K type strain sequencing project: providing services to taxonomists for standard genome sequencing and annotation.</title>
        <authorList>
            <consortium name="The Broad Institute Genomics Platform"/>
            <consortium name="The Broad Institute Genome Sequencing Center for Infectious Disease"/>
            <person name="Wu L."/>
            <person name="Ma J."/>
        </authorList>
    </citation>
    <scope>NUCLEOTIDE SEQUENCE [LARGE SCALE GENOMIC DNA]</scope>
    <source>
        <strain evidence="4 5">NBRC 111368</strain>
    </source>
</reference>
<proteinExistence type="predicted"/>
<keyword evidence="1" id="KW-0813">Transport</keyword>
<dbReference type="InterPro" id="IPR036837">
    <property type="entry name" value="Cation_efflux_CTD_sf"/>
</dbReference>
<dbReference type="InterPro" id="IPR050291">
    <property type="entry name" value="CDF_Transporter"/>
</dbReference>
<gene>
    <name evidence="4" type="ORF">ACFQE1_17545</name>
</gene>
<dbReference type="Pfam" id="PF16916">
    <property type="entry name" value="ZT_dimer"/>
    <property type="match status" value="1"/>
</dbReference>
<name>A0ABD5S358_9EURY</name>
<dbReference type="EMBL" id="JBHSWU010000910">
    <property type="protein sequence ID" value="MFC6726134.1"/>
    <property type="molecule type" value="Genomic_DNA"/>
</dbReference>
<keyword evidence="5" id="KW-1185">Reference proteome</keyword>
<sequence length="171" mass="18837">ARAGFPVLDPLAAGVVSIGILYTGVEIVRDNVGYLVGTAPSEDLRRRILERALEHPEVQGAHDVVAHYVGPEVDVSLHVEVEGDMTLRQAHSIESEIVQAIRDLPEVDDVFVHVDPKELGEWKEDETTDRLVGPLESTGEGSETDDAYEDRRRRREGRDEEEGPPKPDGGP</sequence>
<dbReference type="PANTHER" id="PTHR43840:SF15">
    <property type="entry name" value="MITOCHONDRIAL METAL TRANSPORTER 1-RELATED"/>
    <property type="match status" value="1"/>
</dbReference>
<feature type="domain" description="Cation efflux protein cytoplasmic" evidence="3">
    <location>
        <begin position="40"/>
        <end position="116"/>
    </location>
</feature>
<evidence type="ECO:0000313" key="4">
    <source>
        <dbReference type="EMBL" id="MFC6726134.1"/>
    </source>
</evidence>
<feature type="non-terminal residue" evidence="4">
    <location>
        <position position="1"/>
    </location>
</feature>
<dbReference type="PANTHER" id="PTHR43840">
    <property type="entry name" value="MITOCHONDRIAL METAL TRANSPORTER 1-RELATED"/>
    <property type="match status" value="1"/>
</dbReference>
<protein>
    <submittedName>
        <fullName evidence="4">Cation diffusion facilitator family transporter</fullName>
    </submittedName>
</protein>
<dbReference type="Proteomes" id="UP001596328">
    <property type="component" value="Unassembled WGS sequence"/>
</dbReference>
<dbReference type="InterPro" id="IPR027470">
    <property type="entry name" value="Cation_efflux_CTD"/>
</dbReference>
<accession>A0ABD5S358</accession>
<comment type="caution">
    <text evidence="4">The sequence shown here is derived from an EMBL/GenBank/DDBJ whole genome shotgun (WGS) entry which is preliminary data.</text>
</comment>